<dbReference type="InterPro" id="IPR029044">
    <property type="entry name" value="Nucleotide-diphossugar_trans"/>
</dbReference>
<name>A0A2U2B933_9BACT</name>
<dbReference type="Proteomes" id="UP000244956">
    <property type="component" value="Unassembled WGS sequence"/>
</dbReference>
<organism evidence="2 3">
    <name type="scientific">Marinilabilia rubra</name>
    <dbReference type="NCBI Taxonomy" id="2162893"/>
    <lineage>
        <taxon>Bacteria</taxon>
        <taxon>Pseudomonadati</taxon>
        <taxon>Bacteroidota</taxon>
        <taxon>Bacteroidia</taxon>
        <taxon>Marinilabiliales</taxon>
        <taxon>Marinilabiliaceae</taxon>
        <taxon>Marinilabilia</taxon>
    </lineage>
</organism>
<accession>A0A2U2B933</accession>
<reference evidence="2 3" key="1">
    <citation type="submission" date="2018-05" db="EMBL/GenBank/DDBJ databases">
        <title>Marinilabilia rubrum sp. nov., isolated from saltern sediment.</title>
        <authorList>
            <person name="Zhang R."/>
        </authorList>
    </citation>
    <scope>NUCLEOTIDE SEQUENCE [LARGE SCALE GENOMIC DNA]</scope>
    <source>
        <strain evidence="2 3">WTE16</strain>
    </source>
</reference>
<dbReference type="Pfam" id="PF00535">
    <property type="entry name" value="Glycos_transf_2"/>
    <property type="match status" value="1"/>
</dbReference>
<dbReference type="Gene3D" id="3.90.550.10">
    <property type="entry name" value="Spore Coat Polysaccharide Biosynthesis Protein SpsA, Chain A"/>
    <property type="match status" value="1"/>
</dbReference>
<keyword evidence="2" id="KW-0808">Transferase</keyword>
<sequence>MSCFFPVVIFCYNRPVHLQKTIEALLKNEGAGETDIYIFSDGCRGEQDKPAVEQVRKVINNVSGFKKVIVQESEENRGLAASIINGVTKVLESHDACIVLEDDLETSPFFLNFMNKGLEEYASDKEIFSISGYCPPISIPANYPYEAFRFPRINSWGWGTWRDRWQLVDWEVKNFNSFISSPDKIKELEKQGRDLPVMLLKQHQGEIGSWAVRFNQACFEASKSNIYPVKSFVRNIGIDGSGTHMDKSGKYAVSLSEKNLNPAPATTDNLISQAFRRFYLPSLFRQTINKIKIARYLNSIR</sequence>
<evidence type="ECO:0000313" key="3">
    <source>
        <dbReference type="Proteomes" id="UP000244956"/>
    </source>
</evidence>
<feature type="domain" description="Glycosyltransferase 2-like" evidence="1">
    <location>
        <begin position="7"/>
        <end position="111"/>
    </location>
</feature>
<protein>
    <submittedName>
        <fullName evidence="2">Sugar transferase</fullName>
    </submittedName>
</protein>
<gene>
    <name evidence="2" type="ORF">DDZ16_08895</name>
</gene>
<dbReference type="InterPro" id="IPR001173">
    <property type="entry name" value="Glyco_trans_2-like"/>
</dbReference>
<dbReference type="GO" id="GO:0016740">
    <property type="term" value="F:transferase activity"/>
    <property type="evidence" value="ECO:0007669"/>
    <property type="project" value="UniProtKB-KW"/>
</dbReference>
<proteinExistence type="predicted"/>
<evidence type="ECO:0000259" key="1">
    <source>
        <dbReference type="Pfam" id="PF00535"/>
    </source>
</evidence>
<evidence type="ECO:0000313" key="2">
    <source>
        <dbReference type="EMBL" id="PWD99562.1"/>
    </source>
</evidence>
<dbReference type="EMBL" id="QEWP01000006">
    <property type="protein sequence ID" value="PWD99562.1"/>
    <property type="molecule type" value="Genomic_DNA"/>
</dbReference>
<comment type="caution">
    <text evidence="2">The sequence shown here is derived from an EMBL/GenBank/DDBJ whole genome shotgun (WGS) entry which is preliminary data.</text>
</comment>
<keyword evidence="3" id="KW-1185">Reference proteome</keyword>
<dbReference type="RefSeq" id="WP_109264103.1">
    <property type="nucleotide sequence ID" value="NZ_QEWP01000006.1"/>
</dbReference>
<dbReference type="OrthoDB" id="9785375at2"/>
<dbReference type="SUPFAM" id="SSF53448">
    <property type="entry name" value="Nucleotide-diphospho-sugar transferases"/>
    <property type="match status" value="1"/>
</dbReference>
<dbReference type="AlphaFoldDB" id="A0A2U2B933"/>